<keyword evidence="4" id="KW-1185">Reference proteome</keyword>
<gene>
    <name evidence="3" type="ORF">FGU71_12990</name>
</gene>
<feature type="transmembrane region" description="Helical" evidence="2">
    <location>
        <begin position="106"/>
        <end position="128"/>
    </location>
</feature>
<protein>
    <submittedName>
        <fullName evidence="3">Phage holin family protein</fullName>
    </submittedName>
</protein>
<evidence type="ECO:0000313" key="3">
    <source>
        <dbReference type="EMBL" id="TRD09915.1"/>
    </source>
</evidence>
<dbReference type="Proteomes" id="UP000316343">
    <property type="component" value="Unassembled WGS sequence"/>
</dbReference>
<reference evidence="3 4" key="1">
    <citation type="submission" date="2019-06" db="EMBL/GenBank/DDBJ databases">
        <title>Erythrobacter insulae sp. nov., isolated from a tidal flat.</title>
        <authorList>
            <person name="Yoon J.-H."/>
        </authorList>
    </citation>
    <scope>NUCLEOTIDE SEQUENCE [LARGE SCALE GENOMIC DNA]</scope>
    <source>
        <strain evidence="3 4">JBTF-M21</strain>
    </source>
</reference>
<feature type="region of interest" description="Disordered" evidence="1">
    <location>
        <begin position="1"/>
        <end position="31"/>
    </location>
</feature>
<evidence type="ECO:0000256" key="1">
    <source>
        <dbReference type="SAM" id="MobiDB-lite"/>
    </source>
</evidence>
<organism evidence="3 4">
    <name type="scientific">Erythrobacter insulae</name>
    <dbReference type="NCBI Taxonomy" id="2584124"/>
    <lineage>
        <taxon>Bacteria</taxon>
        <taxon>Pseudomonadati</taxon>
        <taxon>Pseudomonadota</taxon>
        <taxon>Alphaproteobacteria</taxon>
        <taxon>Sphingomonadales</taxon>
        <taxon>Erythrobacteraceae</taxon>
        <taxon>Erythrobacter/Porphyrobacter group</taxon>
        <taxon>Erythrobacter</taxon>
    </lineage>
</organism>
<keyword evidence="2" id="KW-1133">Transmembrane helix</keyword>
<name>A0A547P707_9SPHN</name>
<proteinExistence type="predicted"/>
<evidence type="ECO:0000313" key="4">
    <source>
        <dbReference type="Proteomes" id="UP000316343"/>
    </source>
</evidence>
<dbReference type="OrthoDB" id="7409699at2"/>
<dbReference type="AlphaFoldDB" id="A0A547P707"/>
<dbReference type="RefSeq" id="WP_142789205.1">
    <property type="nucleotide sequence ID" value="NZ_VHJK01000002.1"/>
</dbReference>
<comment type="caution">
    <text evidence="3">The sequence shown here is derived from an EMBL/GenBank/DDBJ whole genome shotgun (WGS) entry which is preliminary data.</text>
</comment>
<feature type="transmembrane region" description="Helical" evidence="2">
    <location>
        <begin position="71"/>
        <end position="100"/>
    </location>
</feature>
<dbReference type="EMBL" id="VHJK01000002">
    <property type="protein sequence ID" value="TRD09915.1"/>
    <property type="molecule type" value="Genomic_DNA"/>
</dbReference>
<accession>A0A547P707</accession>
<sequence>MRDNEMSAGKEHDALDPSGSHGADTAPTDSDPAFDESLTDEIAALINDGRTYAEAELVFQKTRAVIAGKSIGFAIGYVLVALVTLHIAVLALAVGLVIALEPLATIWGAIAIVVGALIVLTAFLVFAAKKHADRIGLMFGSAGQNNTAEKTQ</sequence>
<feature type="compositionally biased region" description="Basic and acidic residues" evidence="1">
    <location>
        <begin position="1"/>
        <end position="15"/>
    </location>
</feature>
<keyword evidence="2" id="KW-0812">Transmembrane</keyword>
<evidence type="ECO:0000256" key="2">
    <source>
        <dbReference type="SAM" id="Phobius"/>
    </source>
</evidence>
<keyword evidence="2" id="KW-0472">Membrane</keyword>